<dbReference type="EMBL" id="BOMB01000035">
    <property type="protein sequence ID" value="GID14986.1"/>
    <property type="molecule type" value="Genomic_DNA"/>
</dbReference>
<dbReference type="RefSeq" id="WP_203663042.1">
    <property type="nucleotide sequence ID" value="NZ_BAAAZM010000012.1"/>
</dbReference>
<proteinExistence type="predicted"/>
<comment type="caution">
    <text evidence="1">The sequence shown here is derived from an EMBL/GenBank/DDBJ whole genome shotgun (WGS) entry which is preliminary data.</text>
</comment>
<evidence type="ECO:0000313" key="2">
    <source>
        <dbReference type="Proteomes" id="UP000612808"/>
    </source>
</evidence>
<accession>A0A8J3JAV6</accession>
<dbReference type="AlphaFoldDB" id="A0A8J3JAV6"/>
<sequence length="293" mass="31355">MGTDADLPVLTTDQADRLRAEARAAFARRGVDVTGDGAELRAGDRRFPLHTVAQKVRQADEQYWPQVIDAHVGALFGTPDSADDLTDDDLLAGTYLRLLPDDFAPDPAAFRYVRPVAAGLVAALAVDLPQAVQVLDDATVARLDADAAWAAGHRNLAALPVEDHQVAERPDGARIHLVNGASMFVASMALTLPDLLRRTTGAEPPADGVLVAVPWRHHIAFHPIVDATALTALNDMTAYAVGAHADNPGPLSPRLYWWHDGTLTSTTHIDDAARTITPAPPAELIDILVRLRG</sequence>
<reference evidence="1" key="1">
    <citation type="submission" date="2021-01" db="EMBL/GenBank/DDBJ databases">
        <title>Whole genome shotgun sequence of Actinocatenispora rupis NBRC 107355.</title>
        <authorList>
            <person name="Komaki H."/>
            <person name="Tamura T."/>
        </authorList>
    </citation>
    <scope>NUCLEOTIDE SEQUENCE</scope>
    <source>
        <strain evidence="1">NBRC 107355</strain>
    </source>
</reference>
<organism evidence="1 2">
    <name type="scientific">Actinocatenispora rupis</name>
    <dbReference type="NCBI Taxonomy" id="519421"/>
    <lineage>
        <taxon>Bacteria</taxon>
        <taxon>Bacillati</taxon>
        <taxon>Actinomycetota</taxon>
        <taxon>Actinomycetes</taxon>
        <taxon>Micromonosporales</taxon>
        <taxon>Micromonosporaceae</taxon>
        <taxon>Actinocatenispora</taxon>
    </lineage>
</organism>
<dbReference type="Proteomes" id="UP000612808">
    <property type="component" value="Unassembled WGS sequence"/>
</dbReference>
<gene>
    <name evidence="1" type="ORF">Aru02nite_58750</name>
</gene>
<keyword evidence="2" id="KW-1185">Reference proteome</keyword>
<name>A0A8J3JAV6_9ACTN</name>
<evidence type="ECO:0000313" key="1">
    <source>
        <dbReference type="EMBL" id="GID14986.1"/>
    </source>
</evidence>
<protein>
    <submittedName>
        <fullName evidence="1">Uncharacterized protein</fullName>
    </submittedName>
</protein>